<evidence type="ECO:0000256" key="1">
    <source>
        <dbReference type="SAM" id="SignalP"/>
    </source>
</evidence>
<keyword evidence="3" id="KW-1185">Reference proteome</keyword>
<proteinExistence type="predicted"/>
<evidence type="ECO:0000313" key="2">
    <source>
        <dbReference type="EMBL" id="MBS2547470.1"/>
    </source>
</evidence>
<comment type="caution">
    <text evidence="2">The sequence shown here is derived from an EMBL/GenBank/DDBJ whole genome shotgun (WGS) entry which is preliminary data.</text>
</comment>
<gene>
    <name evidence="2" type="ORF">KGQ19_11360</name>
</gene>
<accession>A0ABS5KN37</accession>
<sequence length="289" mass="29155">MRTHKVSALRTLIGASAVAGALVVAVAPLSSAATAVPAVPGASSTDVSAASHAAASPVVLQRLGGFFAQLGPAGAPLAVHAAAPAAAAVAAEAPHLVGATVPVYYLNPAFVTAPYGTATVAKQEFMATAAVSASGQRASVWTARSAAHQNAWTEFNIASGSTETDMTAAAAKLGNGAIAFYEPQIHAWYGLLKEHVTPLNNDAVHSVGSAGISLLGYQRLVNSRYADKVPGTEYANQHMLGGFSTGPAKPASGTHNENAEMAIGAAGLAGLFGIGYAVRRRRGSFVDAR</sequence>
<feature type="chain" id="PRO_5046386156" evidence="1">
    <location>
        <begin position="22"/>
        <end position="289"/>
    </location>
</feature>
<keyword evidence="1" id="KW-0732">Signal</keyword>
<dbReference type="Proteomes" id="UP000730482">
    <property type="component" value="Unassembled WGS sequence"/>
</dbReference>
<reference evidence="2 3" key="1">
    <citation type="submission" date="2020-02" db="EMBL/GenBank/DDBJ databases">
        <title>Acidophilic actinobacteria isolated from forest soil.</title>
        <authorList>
            <person name="Golinska P."/>
        </authorList>
    </citation>
    <scope>NUCLEOTIDE SEQUENCE [LARGE SCALE GENOMIC DNA]</scope>
    <source>
        <strain evidence="2 3">NL8</strain>
    </source>
</reference>
<name>A0ABS5KN37_9ACTN</name>
<organism evidence="2 3">
    <name type="scientific">Catenulispora pinistramenti</name>
    <dbReference type="NCBI Taxonomy" id="2705254"/>
    <lineage>
        <taxon>Bacteria</taxon>
        <taxon>Bacillati</taxon>
        <taxon>Actinomycetota</taxon>
        <taxon>Actinomycetes</taxon>
        <taxon>Catenulisporales</taxon>
        <taxon>Catenulisporaceae</taxon>
        <taxon>Catenulispora</taxon>
    </lineage>
</organism>
<evidence type="ECO:0000313" key="3">
    <source>
        <dbReference type="Proteomes" id="UP000730482"/>
    </source>
</evidence>
<dbReference type="RefSeq" id="WP_212009057.1">
    <property type="nucleotide sequence ID" value="NZ_JAAFYZ010000029.1"/>
</dbReference>
<protein>
    <submittedName>
        <fullName evidence="2">Uncharacterized protein</fullName>
    </submittedName>
</protein>
<feature type="signal peptide" evidence="1">
    <location>
        <begin position="1"/>
        <end position="21"/>
    </location>
</feature>
<dbReference type="EMBL" id="JAAFYZ010000029">
    <property type="protein sequence ID" value="MBS2547470.1"/>
    <property type="molecule type" value="Genomic_DNA"/>
</dbReference>